<evidence type="ECO:0000313" key="6">
    <source>
        <dbReference type="Proteomes" id="UP000252884"/>
    </source>
</evidence>
<gene>
    <name evidence="5" type="ORF">DES41_1011006</name>
</gene>
<evidence type="ECO:0000256" key="2">
    <source>
        <dbReference type="ARBA" id="ARBA00022729"/>
    </source>
</evidence>
<organism evidence="5 6">
    <name type="scientific">Pseudorhodoferax soli</name>
    <dbReference type="NCBI Taxonomy" id="545864"/>
    <lineage>
        <taxon>Bacteria</taxon>
        <taxon>Pseudomonadati</taxon>
        <taxon>Pseudomonadota</taxon>
        <taxon>Betaproteobacteria</taxon>
        <taxon>Burkholderiales</taxon>
        <taxon>Comamonadaceae</taxon>
    </lineage>
</organism>
<keyword evidence="2 3" id="KW-0732">Signal</keyword>
<dbReference type="Pfam" id="PF13458">
    <property type="entry name" value="Peripla_BP_6"/>
    <property type="match status" value="1"/>
</dbReference>
<evidence type="ECO:0000256" key="1">
    <source>
        <dbReference type="ARBA" id="ARBA00010062"/>
    </source>
</evidence>
<feature type="domain" description="Leucine-binding protein" evidence="4">
    <location>
        <begin position="43"/>
        <end position="393"/>
    </location>
</feature>
<evidence type="ECO:0000259" key="4">
    <source>
        <dbReference type="Pfam" id="PF13458"/>
    </source>
</evidence>
<feature type="signal peptide" evidence="3">
    <location>
        <begin position="1"/>
        <end position="26"/>
    </location>
</feature>
<evidence type="ECO:0000256" key="3">
    <source>
        <dbReference type="SAM" id="SignalP"/>
    </source>
</evidence>
<accession>A0A368Y7Z8</accession>
<dbReference type="SUPFAM" id="SSF53822">
    <property type="entry name" value="Periplasmic binding protein-like I"/>
    <property type="match status" value="1"/>
</dbReference>
<comment type="similarity">
    <text evidence="1">Belongs to the leucine-binding protein family.</text>
</comment>
<dbReference type="CDD" id="cd06343">
    <property type="entry name" value="PBP1_ABC_ligand_binding-like"/>
    <property type="match status" value="1"/>
</dbReference>
<dbReference type="PANTHER" id="PTHR47235:SF1">
    <property type="entry name" value="BLR6548 PROTEIN"/>
    <property type="match status" value="1"/>
</dbReference>
<name>A0A368Y7Z8_9BURK</name>
<keyword evidence="6" id="KW-1185">Reference proteome</keyword>
<dbReference type="EMBL" id="QPJK01000001">
    <property type="protein sequence ID" value="RCW76400.1"/>
    <property type="molecule type" value="Genomic_DNA"/>
</dbReference>
<dbReference type="AlphaFoldDB" id="A0A368Y7Z8"/>
<dbReference type="InterPro" id="IPR028081">
    <property type="entry name" value="Leu-bd"/>
</dbReference>
<dbReference type="Gene3D" id="3.40.50.2300">
    <property type="match status" value="2"/>
</dbReference>
<reference evidence="5 6" key="1">
    <citation type="submission" date="2018-07" db="EMBL/GenBank/DDBJ databases">
        <title>Genomic Encyclopedia of Type Strains, Phase IV (KMG-IV): sequencing the most valuable type-strain genomes for metagenomic binning, comparative biology and taxonomic classification.</title>
        <authorList>
            <person name="Goeker M."/>
        </authorList>
    </citation>
    <scope>NUCLEOTIDE SEQUENCE [LARGE SCALE GENOMIC DNA]</scope>
    <source>
        <strain evidence="5 6">DSM 21634</strain>
    </source>
</reference>
<dbReference type="InterPro" id="IPR028082">
    <property type="entry name" value="Peripla_BP_I"/>
</dbReference>
<dbReference type="OrthoDB" id="9777352at2"/>
<sequence length="406" mass="44297">MNHGVSRPLRRFLKAGVALAVGVAMAGAVQAQKKYDTGATDTEIKIGHLVPYSGPVSAYGTIGKAVNAYFSKLNAEGGINGRKINFLSLDDAYTPSRTVEQARKLVEQDEVLLLFGTLGTAHNMAIQRYMNAKKVPQLFVATGATRFGDPKAFPWTMGWQPTYQAEGTIYAQHILSTKPNAKIGILMQNDDFGKDYLKGFMDGLGDKAKTMVVSQQTYEVTDPTVDSQLVALKSSGADVFFSITTPKFAAQAIRKVAEIGWKPTHYLASVSQSVTSVFKPAGFENAKGVISAAYLRDPADYKDTKEVQEYLAVMAKYYPGGDPNDSLNVLGYSSAQTLEFVLRKAGDNLTRENVMKIAANLSMTLPMLYPGIDIKTSADDFHPIERMQPQQFDGTRYVPMGPVLGR</sequence>
<dbReference type="PANTHER" id="PTHR47235">
    <property type="entry name" value="BLR6548 PROTEIN"/>
    <property type="match status" value="1"/>
</dbReference>
<comment type="caution">
    <text evidence="5">The sequence shown here is derived from an EMBL/GenBank/DDBJ whole genome shotgun (WGS) entry which is preliminary data.</text>
</comment>
<protein>
    <submittedName>
        <fullName evidence="5">Amino acid/amide ABC transporter substrate-binding protein (HAAT family)</fullName>
    </submittedName>
</protein>
<evidence type="ECO:0000313" key="5">
    <source>
        <dbReference type="EMBL" id="RCW76400.1"/>
    </source>
</evidence>
<feature type="chain" id="PRO_5016917548" evidence="3">
    <location>
        <begin position="27"/>
        <end position="406"/>
    </location>
</feature>
<dbReference type="Proteomes" id="UP000252884">
    <property type="component" value="Unassembled WGS sequence"/>
</dbReference>
<proteinExistence type="inferred from homology"/>